<dbReference type="Proteomes" id="UP000229574">
    <property type="component" value="Unassembled WGS sequence"/>
</dbReference>
<dbReference type="NCBIfam" id="NF047752">
    <property type="entry name" value="MntA_antitoxin"/>
    <property type="match status" value="1"/>
</dbReference>
<evidence type="ECO:0000313" key="2">
    <source>
        <dbReference type="EMBL" id="PIS18155.1"/>
    </source>
</evidence>
<organism evidence="2 3">
    <name type="scientific">Candidatus Collierbacteria bacterium CG09_land_8_20_14_0_10_46_12</name>
    <dbReference type="NCBI Taxonomy" id="1974533"/>
    <lineage>
        <taxon>Bacteria</taxon>
        <taxon>Candidatus Collieribacteriota</taxon>
    </lineage>
</organism>
<dbReference type="InterPro" id="IPR052930">
    <property type="entry name" value="TA_antitoxin_MntA"/>
</dbReference>
<feature type="domain" description="Polymerase beta nucleotidyltransferase" evidence="1">
    <location>
        <begin position="14"/>
        <end position="94"/>
    </location>
</feature>
<accession>A0A2H0WZZ7</accession>
<dbReference type="Gene3D" id="3.30.460.10">
    <property type="entry name" value="Beta Polymerase, domain 2"/>
    <property type="match status" value="1"/>
</dbReference>
<sequence>MKIPNHALFEHIRTKYHLSLILLHGSQVTGLLHDKSDIDIAVLSSDQDGKIQIGSLMTDLTEIFENNHIDITNLNHADPLLLKTVTSSAQLLSGSKSDFDNLQNYAFHTYNDYLPYLHYEANFVRSIL</sequence>
<evidence type="ECO:0000259" key="1">
    <source>
        <dbReference type="Pfam" id="PF18765"/>
    </source>
</evidence>
<proteinExistence type="predicted"/>
<comment type="caution">
    <text evidence="2">The sequence shown here is derived from an EMBL/GenBank/DDBJ whole genome shotgun (WGS) entry which is preliminary data.</text>
</comment>
<dbReference type="PANTHER" id="PTHR43852">
    <property type="entry name" value="NUCLEOTIDYLTRANSFERASE"/>
    <property type="match status" value="1"/>
</dbReference>
<protein>
    <recommendedName>
        <fullName evidence="1">Polymerase beta nucleotidyltransferase domain-containing protein</fullName>
    </recommendedName>
</protein>
<evidence type="ECO:0000313" key="3">
    <source>
        <dbReference type="Proteomes" id="UP000229574"/>
    </source>
</evidence>
<reference evidence="3" key="1">
    <citation type="submission" date="2017-09" db="EMBL/GenBank/DDBJ databases">
        <title>Depth-based differentiation of microbial function through sediment-hosted aquifers and enrichment of novel symbionts in the deep terrestrial subsurface.</title>
        <authorList>
            <person name="Probst A.J."/>
            <person name="Ladd B."/>
            <person name="Jarett J.K."/>
            <person name="Geller-Mcgrath D.E."/>
            <person name="Sieber C.M.K."/>
            <person name="Emerson J.B."/>
            <person name="Anantharaman K."/>
            <person name="Thomas B.C."/>
            <person name="Malmstrom R."/>
            <person name="Stieglmeier M."/>
            <person name="Klingl A."/>
            <person name="Woyke T."/>
            <person name="Ryan C.M."/>
            <person name="Banfield J.F."/>
        </authorList>
    </citation>
    <scope>NUCLEOTIDE SEQUENCE [LARGE SCALE GENOMIC DNA]</scope>
</reference>
<dbReference type="CDD" id="cd05403">
    <property type="entry name" value="NT_KNTase_like"/>
    <property type="match status" value="1"/>
</dbReference>
<gene>
    <name evidence="2" type="ORF">COT54_00790</name>
</gene>
<dbReference type="PANTHER" id="PTHR43852:SF3">
    <property type="entry name" value="NUCLEOTIDYLTRANSFERASE"/>
    <property type="match status" value="1"/>
</dbReference>
<dbReference type="SUPFAM" id="SSF81301">
    <property type="entry name" value="Nucleotidyltransferase"/>
    <property type="match status" value="1"/>
</dbReference>
<dbReference type="Pfam" id="PF18765">
    <property type="entry name" value="Polbeta"/>
    <property type="match status" value="1"/>
</dbReference>
<dbReference type="InterPro" id="IPR041633">
    <property type="entry name" value="Polbeta"/>
</dbReference>
<dbReference type="AlphaFoldDB" id="A0A2H0WZZ7"/>
<dbReference type="InterPro" id="IPR043519">
    <property type="entry name" value="NT_sf"/>
</dbReference>
<dbReference type="EMBL" id="PEYY01000033">
    <property type="protein sequence ID" value="PIS18155.1"/>
    <property type="molecule type" value="Genomic_DNA"/>
</dbReference>
<name>A0A2H0WZZ7_9BACT</name>